<accession>A0A9P8CB52</accession>
<evidence type="ECO:0000259" key="2">
    <source>
        <dbReference type="Pfam" id="PF00171"/>
    </source>
</evidence>
<dbReference type="PANTHER" id="PTHR43866">
    <property type="entry name" value="MALONATE-SEMIALDEHYDE DEHYDROGENASE"/>
    <property type="match status" value="1"/>
</dbReference>
<evidence type="ECO:0000313" key="4">
    <source>
        <dbReference type="Proteomes" id="UP000887226"/>
    </source>
</evidence>
<organism evidence="3 4">
    <name type="scientific">Calycina marina</name>
    <dbReference type="NCBI Taxonomy" id="1763456"/>
    <lineage>
        <taxon>Eukaryota</taxon>
        <taxon>Fungi</taxon>
        <taxon>Dikarya</taxon>
        <taxon>Ascomycota</taxon>
        <taxon>Pezizomycotina</taxon>
        <taxon>Leotiomycetes</taxon>
        <taxon>Helotiales</taxon>
        <taxon>Pezizellaceae</taxon>
        <taxon>Calycina</taxon>
    </lineage>
</organism>
<feature type="domain" description="Aldehyde dehydrogenase" evidence="2">
    <location>
        <begin position="9"/>
        <end position="76"/>
    </location>
</feature>
<dbReference type="Gene3D" id="3.40.605.10">
    <property type="entry name" value="Aldehyde Dehydrogenase, Chain A, domain 1"/>
    <property type="match status" value="1"/>
</dbReference>
<dbReference type="GO" id="GO:0005739">
    <property type="term" value="C:mitochondrion"/>
    <property type="evidence" value="ECO:0007669"/>
    <property type="project" value="TreeGrafter"/>
</dbReference>
<proteinExistence type="inferred from homology"/>
<name>A0A9P8CB52_9HELO</name>
<dbReference type="Proteomes" id="UP000887226">
    <property type="component" value="Unassembled WGS sequence"/>
</dbReference>
<dbReference type="InterPro" id="IPR015590">
    <property type="entry name" value="Aldehyde_DH_dom"/>
</dbReference>
<keyword evidence="4" id="KW-1185">Reference proteome</keyword>
<protein>
    <recommendedName>
        <fullName evidence="2">Aldehyde dehydrogenase domain-containing protein</fullName>
    </recommendedName>
</protein>
<dbReference type="EMBL" id="MU254391">
    <property type="protein sequence ID" value="KAG9240613.1"/>
    <property type="molecule type" value="Genomic_DNA"/>
</dbReference>
<dbReference type="Pfam" id="PF00171">
    <property type="entry name" value="Aldedh"/>
    <property type="match status" value="1"/>
</dbReference>
<dbReference type="PANTHER" id="PTHR43866:SF3">
    <property type="entry name" value="METHYLMALONATE-SEMIALDEHYDE DEHYDROGENASE [ACYLATING], MITOCHONDRIAL"/>
    <property type="match status" value="1"/>
</dbReference>
<comment type="caution">
    <text evidence="3">The sequence shown here is derived from an EMBL/GenBank/DDBJ whole genome shotgun (WGS) entry which is preliminary data.</text>
</comment>
<dbReference type="InterPro" id="IPR016161">
    <property type="entry name" value="Ald_DH/histidinol_DH"/>
</dbReference>
<evidence type="ECO:0000256" key="1">
    <source>
        <dbReference type="ARBA" id="ARBA00009986"/>
    </source>
</evidence>
<reference evidence="3" key="1">
    <citation type="journal article" date="2021" name="IMA Fungus">
        <title>Genomic characterization of three marine fungi, including Emericellopsis atlantica sp. nov. with signatures of a generalist lifestyle and marine biomass degradation.</title>
        <authorList>
            <person name="Hagestad O.C."/>
            <person name="Hou L."/>
            <person name="Andersen J.H."/>
            <person name="Hansen E.H."/>
            <person name="Altermark B."/>
            <person name="Li C."/>
            <person name="Kuhnert E."/>
            <person name="Cox R.J."/>
            <person name="Crous P.W."/>
            <person name="Spatafora J.W."/>
            <person name="Lail K."/>
            <person name="Amirebrahimi M."/>
            <person name="Lipzen A."/>
            <person name="Pangilinan J."/>
            <person name="Andreopoulos W."/>
            <person name="Hayes R.D."/>
            <person name="Ng V."/>
            <person name="Grigoriev I.V."/>
            <person name="Jackson S.A."/>
            <person name="Sutton T.D.S."/>
            <person name="Dobson A.D.W."/>
            <person name="Rama T."/>
        </authorList>
    </citation>
    <scope>NUCLEOTIDE SEQUENCE</scope>
    <source>
        <strain evidence="3">TRa3180A</strain>
    </source>
</reference>
<dbReference type="InterPro" id="IPR010061">
    <property type="entry name" value="MeMal-semiAld_DH"/>
</dbReference>
<dbReference type="AlphaFoldDB" id="A0A9P8CB52"/>
<dbReference type="GO" id="GO:0004491">
    <property type="term" value="F:methylmalonate-semialdehyde dehydrogenase (acylating, NAD) activity"/>
    <property type="evidence" value="ECO:0007669"/>
    <property type="project" value="InterPro"/>
</dbReference>
<sequence>MPFTTAPSSVTRVPQSTDVELRAAVESAKKVSPAWRATSFMAGQQIMFKFTHLVQENWNRLAASINLEQGKTFAEHGLVGRALWMLAIMARGICIASTFVKEGGGHEIRLKEMIGWKKRRSWLIED</sequence>
<comment type="similarity">
    <text evidence="1">Belongs to the aldehyde dehydrogenase family.</text>
</comment>
<dbReference type="InterPro" id="IPR016162">
    <property type="entry name" value="Ald_DH_N"/>
</dbReference>
<gene>
    <name evidence="3" type="ORF">BJ878DRAFT_483686</name>
</gene>
<dbReference type="OrthoDB" id="310895at2759"/>
<dbReference type="GO" id="GO:0006574">
    <property type="term" value="P:L-valine catabolic process"/>
    <property type="evidence" value="ECO:0007669"/>
    <property type="project" value="TreeGrafter"/>
</dbReference>
<dbReference type="GO" id="GO:0006210">
    <property type="term" value="P:thymine catabolic process"/>
    <property type="evidence" value="ECO:0007669"/>
    <property type="project" value="TreeGrafter"/>
</dbReference>
<dbReference type="SUPFAM" id="SSF53720">
    <property type="entry name" value="ALDH-like"/>
    <property type="match status" value="1"/>
</dbReference>
<evidence type="ECO:0000313" key="3">
    <source>
        <dbReference type="EMBL" id="KAG9240613.1"/>
    </source>
</evidence>